<keyword evidence="1" id="KW-0433">Leucine-rich repeat</keyword>
<dbReference type="GO" id="GO:0031028">
    <property type="term" value="P:septation initiation signaling"/>
    <property type="evidence" value="ECO:0007669"/>
    <property type="project" value="TreeGrafter"/>
</dbReference>
<name>A0A1Y1UYZ6_9FUNG</name>
<organism evidence="4 5">
    <name type="scientific">Piromyces finnis</name>
    <dbReference type="NCBI Taxonomy" id="1754191"/>
    <lineage>
        <taxon>Eukaryota</taxon>
        <taxon>Fungi</taxon>
        <taxon>Fungi incertae sedis</taxon>
        <taxon>Chytridiomycota</taxon>
        <taxon>Chytridiomycota incertae sedis</taxon>
        <taxon>Neocallimastigomycetes</taxon>
        <taxon>Neocallimastigales</taxon>
        <taxon>Neocallimastigaceae</taxon>
        <taxon>Piromyces</taxon>
    </lineage>
</organism>
<sequence length="992" mass="116636">MEMYNNLKKKNNSFYNHGTYNLNEINERENNEFFKNFDFEINKLINLEEEQIINLNEETHKDKFNFVDRNEISISNEHLSLKEIDISLNSIINEDNIFLNEDEQLNNTDYDNNIFDYVETVNDTANERKINNSQTEIISPSEIAYTECSNNPEIYGEIIDMSNQNLMIFNNNSYNLRNVKKLRLDNNLIESIEISSPILTYLSVTNNKLQTIEKLKDLKNLIYLDLSNNNISVLTPLSKLNNLKELYLNNNNISDFSILYSLKKLIHLSLKNNKIITIKPSRERILWESLDLSNNKIQIINNLENFTYLKYLSLNKNNIYNICIKKPIPNLKTLHINKSLIIKFDEFYFPNLTELYINDSIVEQIKNCYLMSDLKTLSIQSKVPLTNNPLNIKFSDLTNIKELFILNRRILKLEELYLCKNLNSLILSSCNIDSIPLGLFKDMYELKYLNLNNNKIKNIKEILYLKNLEELYLVNNMIVIFPPFLNTLKMLMNLKILDIRENPVNKAFYSDIQKQNDIYNDNILPDVFSTFNELMVEKGETKNLRFICYYHLIVSTMPTSLISLDTFFVTDSDRRKSVIELEKLKNYYEKSLLLESQIKESDFILNTEEFEDRMQINYEINNIINEFWGYNEIKKYYENNKKLKEKIKLEKRKQQTNDKILSENESNLTIFNNLNFSNIDNPLNNYNLNENVIESKNIEEIIINNDIGNENVLNDLNKIKNDDILKCKKKNNLLTVEKIDNKLKYNKSKKNKIINNKNDSFTLTESIKEFHQRNKNIHNKLVVPKENYNKENNSGKQSKTKKSKEKTLKSTIIPAFRPLSHHGDLFKSTFIAPLPRNNSNLIKLKSKKMDKRTNLKKEKDSLKSHQHLDLNNKVFKYNSELNNNKFKLYNELNDANTENKYTKKTHKNSSISLKKAKSNISLAKRTIKVSLSNPKYSIEKNANPLTTTTETLYRNLNSKKSNIQKNIISTISIDTNVRNNIHKLHKKNSSSK</sequence>
<dbReference type="InterPro" id="IPR001611">
    <property type="entry name" value="Leu-rich_rpt"/>
</dbReference>
<dbReference type="InterPro" id="IPR003591">
    <property type="entry name" value="Leu-rich_rpt_typical-subtyp"/>
</dbReference>
<dbReference type="PROSITE" id="PS51450">
    <property type="entry name" value="LRR"/>
    <property type="match status" value="5"/>
</dbReference>
<evidence type="ECO:0000313" key="4">
    <source>
        <dbReference type="EMBL" id="ORX43628.1"/>
    </source>
</evidence>
<evidence type="ECO:0000256" key="2">
    <source>
        <dbReference type="ARBA" id="ARBA00022737"/>
    </source>
</evidence>
<protein>
    <recommendedName>
        <fullName evidence="6">L domain-like protein</fullName>
    </recommendedName>
</protein>
<dbReference type="STRING" id="1754191.A0A1Y1UYZ6"/>
<dbReference type="Pfam" id="PF12799">
    <property type="entry name" value="LRR_4"/>
    <property type="match status" value="1"/>
</dbReference>
<dbReference type="GO" id="GO:0061499">
    <property type="term" value="C:outer plaque of mitotic spindle pole body"/>
    <property type="evidence" value="ECO:0007669"/>
    <property type="project" value="TreeGrafter"/>
</dbReference>
<dbReference type="PANTHER" id="PTHR47566">
    <property type="match status" value="1"/>
</dbReference>
<accession>A0A1Y1UYZ6</accession>
<dbReference type="Gene3D" id="3.80.10.10">
    <property type="entry name" value="Ribonuclease Inhibitor"/>
    <property type="match status" value="3"/>
</dbReference>
<keyword evidence="2" id="KW-0677">Repeat</keyword>
<dbReference type="SMART" id="SM00369">
    <property type="entry name" value="LRR_TYP"/>
    <property type="match status" value="7"/>
</dbReference>
<feature type="region of interest" description="Disordered" evidence="3">
    <location>
        <begin position="785"/>
        <end position="807"/>
    </location>
</feature>
<gene>
    <name evidence="4" type="ORF">BCR36DRAFT_142112</name>
</gene>
<dbReference type="GO" id="GO:1902412">
    <property type="term" value="P:regulation of mitotic cytokinesis"/>
    <property type="evidence" value="ECO:0007669"/>
    <property type="project" value="TreeGrafter"/>
</dbReference>
<dbReference type="AlphaFoldDB" id="A0A1Y1UYZ6"/>
<keyword evidence="5" id="KW-1185">Reference proteome</keyword>
<dbReference type="OrthoDB" id="7451790at2759"/>
<dbReference type="Proteomes" id="UP000193719">
    <property type="component" value="Unassembled WGS sequence"/>
</dbReference>
<dbReference type="PANTHER" id="PTHR47566:SF1">
    <property type="entry name" value="PROTEIN NUD1"/>
    <property type="match status" value="1"/>
</dbReference>
<evidence type="ECO:0000256" key="3">
    <source>
        <dbReference type="SAM" id="MobiDB-lite"/>
    </source>
</evidence>
<comment type="caution">
    <text evidence="4">The sequence shown here is derived from an EMBL/GenBank/DDBJ whole genome shotgun (WGS) entry which is preliminary data.</text>
</comment>
<evidence type="ECO:0000313" key="5">
    <source>
        <dbReference type="Proteomes" id="UP000193719"/>
    </source>
</evidence>
<dbReference type="Pfam" id="PF13855">
    <property type="entry name" value="LRR_8"/>
    <property type="match status" value="1"/>
</dbReference>
<evidence type="ECO:0008006" key="6">
    <source>
        <dbReference type="Google" id="ProtNLM"/>
    </source>
</evidence>
<reference evidence="4 5" key="2">
    <citation type="submission" date="2016-08" db="EMBL/GenBank/DDBJ databases">
        <title>Pervasive Adenine N6-methylation of Active Genes in Fungi.</title>
        <authorList>
            <consortium name="DOE Joint Genome Institute"/>
            <person name="Mondo S.J."/>
            <person name="Dannebaum R.O."/>
            <person name="Kuo R.C."/>
            <person name="Labutti K."/>
            <person name="Haridas S."/>
            <person name="Kuo A."/>
            <person name="Salamov A."/>
            <person name="Ahrendt S.R."/>
            <person name="Lipzen A."/>
            <person name="Sullivan W."/>
            <person name="Andreopoulos W.B."/>
            <person name="Clum A."/>
            <person name="Lindquist E."/>
            <person name="Daum C."/>
            <person name="Ramamoorthy G.K."/>
            <person name="Gryganskyi A."/>
            <person name="Culley D."/>
            <person name="Magnuson J.K."/>
            <person name="James T.Y."/>
            <person name="O'Malley M.A."/>
            <person name="Stajich J.E."/>
            <person name="Spatafora J.W."/>
            <person name="Visel A."/>
            <person name="Grigoriev I.V."/>
        </authorList>
    </citation>
    <scope>NUCLEOTIDE SEQUENCE [LARGE SCALE GENOMIC DNA]</scope>
    <source>
        <strain evidence="5">finn</strain>
    </source>
</reference>
<proteinExistence type="predicted"/>
<dbReference type="SMART" id="SM00365">
    <property type="entry name" value="LRR_SD22"/>
    <property type="match status" value="8"/>
</dbReference>
<reference evidence="4 5" key="1">
    <citation type="submission" date="2016-08" db="EMBL/GenBank/DDBJ databases">
        <title>Genomes of anaerobic fungi encode conserved fungal cellulosomes for biomass hydrolysis.</title>
        <authorList>
            <consortium name="DOE Joint Genome Institute"/>
            <person name="Haitjema C.H."/>
            <person name="Gilmore S.P."/>
            <person name="Henske J.K."/>
            <person name="Solomon K.V."/>
            <person name="De Groot R."/>
            <person name="Kuo A."/>
            <person name="Mondo S.J."/>
            <person name="Salamov A.A."/>
            <person name="Labutti K."/>
            <person name="Zhao Z."/>
            <person name="Chiniquy J."/>
            <person name="Barry K."/>
            <person name="Brewer H.M."/>
            <person name="Purvine S.O."/>
            <person name="Wright A.T."/>
            <person name="Boxma B."/>
            <person name="Van Alen T."/>
            <person name="Hackstein J.H."/>
            <person name="Baker S.E."/>
            <person name="Grigoriev I.V."/>
            <person name="O'Malley M.A."/>
        </authorList>
    </citation>
    <scope>NUCLEOTIDE SEQUENCE [LARGE SCALE GENOMIC DNA]</scope>
    <source>
        <strain evidence="5">finn</strain>
    </source>
</reference>
<dbReference type="GO" id="GO:0035591">
    <property type="term" value="F:signaling adaptor activity"/>
    <property type="evidence" value="ECO:0007669"/>
    <property type="project" value="TreeGrafter"/>
</dbReference>
<evidence type="ECO:0000256" key="1">
    <source>
        <dbReference type="ARBA" id="ARBA00022614"/>
    </source>
</evidence>
<dbReference type="InterPro" id="IPR052574">
    <property type="entry name" value="CDIRP"/>
</dbReference>
<dbReference type="InterPro" id="IPR025875">
    <property type="entry name" value="Leu-rich_rpt_4"/>
</dbReference>
<dbReference type="InterPro" id="IPR032675">
    <property type="entry name" value="LRR_dom_sf"/>
</dbReference>
<dbReference type="SUPFAM" id="SSF52058">
    <property type="entry name" value="L domain-like"/>
    <property type="match status" value="2"/>
</dbReference>
<dbReference type="EMBL" id="MCFH01000051">
    <property type="protein sequence ID" value="ORX43628.1"/>
    <property type="molecule type" value="Genomic_DNA"/>
</dbReference>